<proteinExistence type="predicted"/>
<organism evidence="10 11">
    <name type="scientific">Ditylenchus destructor</name>
    <dbReference type="NCBI Taxonomy" id="166010"/>
    <lineage>
        <taxon>Eukaryota</taxon>
        <taxon>Metazoa</taxon>
        <taxon>Ecdysozoa</taxon>
        <taxon>Nematoda</taxon>
        <taxon>Chromadorea</taxon>
        <taxon>Rhabditida</taxon>
        <taxon>Tylenchina</taxon>
        <taxon>Tylenchomorpha</taxon>
        <taxon>Sphaerularioidea</taxon>
        <taxon>Anguinidae</taxon>
        <taxon>Anguininae</taxon>
        <taxon>Ditylenchus</taxon>
    </lineage>
</organism>
<dbReference type="GO" id="GO:0005737">
    <property type="term" value="C:cytoplasm"/>
    <property type="evidence" value="ECO:0007669"/>
    <property type="project" value="TreeGrafter"/>
</dbReference>
<dbReference type="AlphaFoldDB" id="A0AAD4MH21"/>
<sequence>MGPKLVRIEVDRRDVNLEQDCGRICLKLHNALHEAPKMTRAAREKLAQFVPEAEPIIALDQADAHLPMTTLDELLLMCQQDAVGSWDPFIEQGTKWAKIAEGSYGDVYAALFDGVRRIIKVVPIRDPADEPEERLFGASQMLTVSAVAPEVATGMALSALDVKDKEKTRALGAFSCPSFVKVAAARVLRGGYPAALLEAFGKFKAADGPVPSDDDEPKEYENALNPWPAEYESEEGAQLYLIQVLEDAGKELEKWLAEFNPHLSPKKAGITKSNMRLAQCGSLFFQCAIALAIAEEKLEFEHRDAHESNLMVRLTSAKDEVRFVFNGNTIKLKSCGVVLTLIDYTHSRVKTEQGLFYTNMGQQSIFDGSGRQTKVYKDMRDINGNSWAEFNPQTNVLWLEYLAELLFDGFRDLRQAILAHLEGKKRIKLFLAEPKVQDILYNYLL</sequence>
<gene>
    <name evidence="10" type="ORF">DdX_19902</name>
</gene>
<dbReference type="SMART" id="SM01331">
    <property type="entry name" value="DUF3635"/>
    <property type="match status" value="1"/>
</dbReference>
<dbReference type="GO" id="GO:0005524">
    <property type="term" value="F:ATP binding"/>
    <property type="evidence" value="ECO:0007669"/>
    <property type="project" value="UniProtKB-KW"/>
</dbReference>
<evidence type="ECO:0000256" key="8">
    <source>
        <dbReference type="ARBA" id="ARBA00048679"/>
    </source>
</evidence>
<comment type="caution">
    <text evidence="10">The sequence shown here is derived from an EMBL/GenBank/DDBJ whole genome shotgun (WGS) entry which is preliminary data.</text>
</comment>
<keyword evidence="11" id="KW-1185">Reference proteome</keyword>
<protein>
    <recommendedName>
        <fullName evidence="1">non-specific serine/threonine protein kinase</fullName>
        <ecNumber evidence="1">2.7.11.1</ecNumber>
    </recommendedName>
</protein>
<dbReference type="Proteomes" id="UP001201812">
    <property type="component" value="Unassembled WGS sequence"/>
</dbReference>
<keyword evidence="6" id="KW-0067">ATP-binding</keyword>
<evidence type="ECO:0000256" key="3">
    <source>
        <dbReference type="ARBA" id="ARBA00022679"/>
    </source>
</evidence>
<dbReference type="Gene3D" id="1.10.510.10">
    <property type="entry name" value="Transferase(Phosphotransferase) domain 1"/>
    <property type="match status" value="1"/>
</dbReference>
<evidence type="ECO:0000256" key="7">
    <source>
        <dbReference type="ARBA" id="ARBA00047899"/>
    </source>
</evidence>
<evidence type="ECO:0000259" key="9">
    <source>
        <dbReference type="SMART" id="SM01331"/>
    </source>
</evidence>
<feature type="domain" description="Serine/threonine-protein kinase haspin C-terminal" evidence="9">
    <location>
        <begin position="363"/>
        <end position="441"/>
    </location>
</feature>
<evidence type="ECO:0000256" key="5">
    <source>
        <dbReference type="ARBA" id="ARBA00022777"/>
    </source>
</evidence>
<evidence type="ECO:0000256" key="1">
    <source>
        <dbReference type="ARBA" id="ARBA00012513"/>
    </source>
</evidence>
<evidence type="ECO:0000313" key="10">
    <source>
        <dbReference type="EMBL" id="KAI1694863.1"/>
    </source>
</evidence>
<evidence type="ECO:0000256" key="2">
    <source>
        <dbReference type="ARBA" id="ARBA00022527"/>
    </source>
</evidence>
<keyword evidence="4" id="KW-0547">Nucleotide-binding</keyword>
<keyword evidence="3" id="KW-0808">Transferase</keyword>
<keyword evidence="5 10" id="KW-0418">Kinase</keyword>
<dbReference type="InterPro" id="IPR024604">
    <property type="entry name" value="GSG2_C"/>
</dbReference>
<dbReference type="EMBL" id="JAKKPZ010000462">
    <property type="protein sequence ID" value="KAI1694863.1"/>
    <property type="molecule type" value="Genomic_DNA"/>
</dbReference>
<dbReference type="Gene3D" id="3.30.200.20">
    <property type="entry name" value="Phosphorylase Kinase, domain 1"/>
    <property type="match status" value="1"/>
</dbReference>
<evidence type="ECO:0000256" key="6">
    <source>
        <dbReference type="ARBA" id="ARBA00022840"/>
    </source>
</evidence>
<comment type="catalytic activity">
    <reaction evidence="7">
        <text>L-threonyl-[protein] + ATP = O-phospho-L-threonyl-[protein] + ADP + H(+)</text>
        <dbReference type="Rhea" id="RHEA:46608"/>
        <dbReference type="Rhea" id="RHEA-COMP:11060"/>
        <dbReference type="Rhea" id="RHEA-COMP:11605"/>
        <dbReference type="ChEBI" id="CHEBI:15378"/>
        <dbReference type="ChEBI" id="CHEBI:30013"/>
        <dbReference type="ChEBI" id="CHEBI:30616"/>
        <dbReference type="ChEBI" id="CHEBI:61977"/>
        <dbReference type="ChEBI" id="CHEBI:456216"/>
        <dbReference type="EC" id="2.7.11.1"/>
    </reaction>
</comment>
<reference evidence="10" key="1">
    <citation type="submission" date="2022-01" db="EMBL/GenBank/DDBJ databases">
        <title>Genome Sequence Resource for Two Populations of Ditylenchus destructor, the Migratory Endoparasitic Phytonematode.</title>
        <authorList>
            <person name="Zhang H."/>
            <person name="Lin R."/>
            <person name="Xie B."/>
        </authorList>
    </citation>
    <scope>NUCLEOTIDE SEQUENCE</scope>
    <source>
        <strain evidence="10">BazhouSP</strain>
    </source>
</reference>
<name>A0AAD4MH21_9BILA</name>
<evidence type="ECO:0000256" key="4">
    <source>
        <dbReference type="ARBA" id="ARBA00022741"/>
    </source>
</evidence>
<dbReference type="GO" id="GO:0005634">
    <property type="term" value="C:nucleus"/>
    <property type="evidence" value="ECO:0007669"/>
    <property type="project" value="TreeGrafter"/>
</dbReference>
<keyword evidence="2" id="KW-0723">Serine/threonine-protein kinase</keyword>
<dbReference type="GO" id="GO:0035556">
    <property type="term" value="P:intracellular signal transduction"/>
    <property type="evidence" value="ECO:0007669"/>
    <property type="project" value="TreeGrafter"/>
</dbReference>
<evidence type="ECO:0000313" key="11">
    <source>
        <dbReference type="Proteomes" id="UP001201812"/>
    </source>
</evidence>
<comment type="catalytic activity">
    <reaction evidence="8">
        <text>L-seryl-[protein] + ATP = O-phospho-L-seryl-[protein] + ADP + H(+)</text>
        <dbReference type="Rhea" id="RHEA:17989"/>
        <dbReference type="Rhea" id="RHEA-COMP:9863"/>
        <dbReference type="Rhea" id="RHEA-COMP:11604"/>
        <dbReference type="ChEBI" id="CHEBI:15378"/>
        <dbReference type="ChEBI" id="CHEBI:29999"/>
        <dbReference type="ChEBI" id="CHEBI:30616"/>
        <dbReference type="ChEBI" id="CHEBI:83421"/>
        <dbReference type="ChEBI" id="CHEBI:456216"/>
        <dbReference type="EC" id="2.7.11.1"/>
    </reaction>
</comment>
<dbReference type="PANTHER" id="PTHR24419">
    <property type="entry name" value="INTERLEUKIN-1 RECEPTOR-ASSOCIATED KINASE"/>
    <property type="match status" value="1"/>
</dbReference>
<accession>A0AAD4MH21</accession>
<dbReference type="GO" id="GO:0000278">
    <property type="term" value="P:mitotic cell cycle"/>
    <property type="evidence" value="ECO:0007669"/>
    <property type="project" value="TreeGrafter"/>
</dbReference>
<dbReference type="Pfam" id="PF12330">
    <property type="entry name" value="Haspin_kinase"/>
    <property type="match status" value="1"/>
</dbReference>
<dbReference type="PANTHER" id="PTHR24419:SF18">
    <property type="entry name" value="SERINE_THREONINE-PROTEIN KINASE HASPIN"/>
    <property type="match status" value="1"/>
</dbReference>
<dbReference type="EC" id="2.7.11.1" evidence="1"/>
<dbReference type="GO" id="GO:0072354">
    <property type="term" value="F:histone H3T3 kinase activity"/>
    <property type="evidence" value="ECO:0007669"/>
    <property type="project" value="TreeGrafter"/>
</dbReference>